<name>A0A816A9Y8_ADIRI</name>
<evidence type="ECO:0000313" key="1">
    <source>
        <dbReference type="EMBL" id="CAF1592340.1"/>
    </source>
</evidence>
<keyword evidence="2" id="KW-1185">Reference proteome</keyword>
<evidence type="ECO:0000313" key="2">
    <source>
        <dbReference type="Proteomes" id="UP000663828"/>
    </source>
</evidence>
<sequence>MNTVATVQSTLLSTMKKPLSVDESTALPTKRIKRSLDVTSHWKKIQRFVETSTTQIFECRSKSDYLIIVDPVGDRSHFVISKSSYYWLNESIRLMQQHIEYGTTFDAALLGEIVEIERNLKALKYNVEKQGIAKTFFFRAEALVNFIRLCCTLHENPPEKFRRRLHALFNVCANCWLHMFDIILPKSIVRVEESFLFDDDYEDFENDSILRRYLKADQQKIQKTHMDLPNIRHILYSILLLIEKFHSLQLVDEVYLGRFETIYQIWLSIDNEISSREQILVEKMKKTSTKKSTQQISWNFTSECQKYEKMFGTFTSNMK</sequence>
<proteinExistence type="predicted"/>
<comment type="caution">
    <text evidence="1">The sequence shown here is derived from an EMBL/GenBank/DDBJ whole genome shotgun (WGS) entry which is preliminary data.</text>
</comment>
<dbReference type="EMBL" id="CAJNOR010006330">
    <property type="protein sequence ID" value="CAF1592340.1"/>
    <property type="molecule type" value="Genomic_DNA"/>
</dbReference>
<dbReference type="Proteomes" id="UP000663828">
    <property type="component" value="Unassembled WGS sequence"/>
</dbReference>
<dbReference type="AlphaFoldDB" id="A0A816A9Y8"/>
<organism evidence="1 2">
    <name type="scientific">Adineta ricciae</name>
    <name type="common">Rotifer</name>
    <dbReference type="NCBI Taxonomy" id="249248"/>
    <lineage>
        <taxon>Eukaryota</taxon>
        <taxon>Metazoa</taxon>
        <taxon>Spiralia</taxon>
        <taxon>Gnathifera</taxon>
        <taxon>Rotifera</taxon>
        <taxon>Eurotatoria</taxon>
        <taxon>Bdelloidea</taxon>
        <taxon>Adinetida</taxon>
        <taxon>Adinetidae</taxon>
        <taxon>Adineta</taxon>
    </lineage>
</organism>
<gene>
    <name evidence="1" type="ORF">XAT740_LOCUS46711</name>
</gene>
<reference evidence="1" key="1">
    <citation type="submission" date="2021-02" db="EMBL/GenBank/DDBJ databases">
        <authorList>
            <person name="Nowell W R."/>
        </authorList>
    </citation>
    <scope>NUCLEOTIDE SEQUENCE</scope>
</reference>
<accession>A0A816A9Y8</accession>
<protein>
    <submittedName>
        <fullName evidence="1">Uncharacterized protein</fullName>
    </submittedName>
</protein>